<dbReference type="SUPFAM" id="SSF50249">
    <property type="entry name" value="Nucleic acid-binding proteins"/>
    <property type="match status" value="1"/>
</dbReference>
<dbReference type="InterPro" id="IPR029063">
    <property type="entry name" value="SAM-dependent_MTases_sf"/>
</dbReference>
<keyword evidence="1 4" id="KW-0489">Methyltransferase</keyword>
<organism evidence="6 7">
    <name type="scientific">Thermophilibacter immobilis</name>
    <dbReference type="NCBI Taxonomy" id="2779519"/>
    <lineage>
        <taxon>Bacteria</taxon>
        <taxon>Bacillati</taxon>
        <taxon>Actinomycetota</taxon>
        <taxon>Coriobacteriia</taxon>
        <taxon>Coriobacteriales</taxon>
        <taxon>Atopobiaceae</taxon>
        <taxon>Thermophilibacter</taxon>
    </lineage>
</organism>
<dbReference type="InterPro" id="IPR030390">
    <property type="entry name" value="MeTrfase_TrmA_AS"/>
</dbReference>
<accession>A0A7S7RU59</accession>
<dbReference type="RefSeq" id="WP_194369800.1">
    <property type="nucleotide sequence ID" value="NZ_CP063767.1"/>
</dbReference>
<dbReference type="PROSITE" id="PS51687">
    <property type="entry name" value="SAM_MT_RNA_M5U"/>
    <property type="match status" value="1"/>
</dbReference>
<comment type="similarity">
    <text evidence="4">Belongs to the class I-like SAM-binding methyltransferase superfamily. RNA M5U methyltransferase family.</text>
</comment>
<feature type="binding site" evidence="4">
    <location>
        <position position="309"/>
    </location>
    <ligand>
        <name>S-adenosyl-L-methionine</name>
        <dbReference type="ChEBI" id="CHEBI:59789"/>
    </ligand>
</feature>
<evidence type="ECO:0000256" key="1">
    <source>
        <dbReference type="ARBA" id="ARBA00022603"/>
    </source>
</evidence>
<dbReference type="CDD" id="cd02440">
    <property type="entry name" value="AdoMet_MTases"/>
    <property type="match status" value="1"/>
</dbReference>
<dbReference type="PANTHER" id="PTHR11061">
    <property type="entry name" value="RNA M5U METHYLTRANSFERASE"/>
    <property type="match status" value="1"/>
</dbReference>
<dbReference type="Gene3D" id="3.40.50.150">
    <property type="entry name" value="Vaccinia Virus protein VP39"/>
    <property type="match status" value="1"/>
</dbReference>
<feature type="active site" description="Nucleophile" evidence="4">
    <location>
        <position position="400"/>
    </location>
</feature>
<evidence type="ECO:0000313" key="6">
    <source>
        <dbReference type="EMBL" id="QOY59914.1"/>
    </source>
</evidence>
<keyword evidence="3 4" id="KW-0949">S-adenosyl-L-methionine</keyword>
<dbReference type="EMBL" id="CP063767">
    <property type="protein sequence ID" value="QOY59914.1"/>
    <property type="molecule type" value="Genomic_DNA"/>
</dbReference>
<gene>
    <name evidence="6" type="primary">rlmD</name>
    <name evidence="6" type="ORF">INP52_05570</name>
</gene>
<dbReference type="PANTHER" id="PTHR11061:SF30">
    <property type="entry name" value="TRNA (URACIL(54)-C(5))-METHYLTRANSFERASE"/>
    <property type="match status" value="1"/>
</dbReference>
<name>A0A7S7RU59_9ACTN</name>
<feature type="active site" evidence="5">
    <location>
        <position position="400"/>
    </location>
</feature>
<feature type="binding site" evidence="4">
    <location>
        <position position="330"/>
    </location>
    <ligand>
        <name>S-adenosyl-L-methionine</name>
        <dbReference type="ChEBI" id="CHEBI:59789"/>
    </ligand>
</feature>
<dbReference type="EC" id="2.1.1.190" evidence="6"/>
<evidence type="ECO:0000256" key="4">
    <source>
        <dbReference type="PROSITE-ProRule" id="PRU01024"/>
    </source>
</evidence>
<dbReference type="InterPro" id="IPR010280">
    <property type="entry name" value="U5_MeTrfase_fam"/>
</dbReference>
<dbReference type="Pfam" id="PF05958">
    <property type="entry name" value="tRNA_U5-meth_tr"/>
    <property type="match status" value="2"/>
</dbReference>
<keyword evidence="2 4" id="KW-0808">Transferase</keyword>
<dbReference type="SUPFAM" id="SSF53335">
    <property type="entry name" value="S-adenosyl-L-methionine-dependent methyltransferases"/>
    <property type="match status" value="1"/>
</dbReference>
<dbReference type="KEGG" id="tio:INP52_05570"/>
<feature type="binding site" evidence="4">
    <location>
        <position position="280"/>
    </location>
    <ligand>
        <name>S-adenosyl-L-methionine</name>
        <dbReference type="ChEBI" id="CHEBI:59789"/>
    </ligand>
</feature>
<dbReference type="Gene3D" id="2.40.50.1070">
    <property type="match status" value="1"/>
</dbReference>
<evidence type="ECO:0000256" key="5">
    <source>
        <dbReference type="PROSITE-ProRule" id="PRU10015"/>
    </source>
</evidence>
<evidence type="ECO:0000256" key="3">
    <source>
        <dbReference type="ARBA" id="ARBA00022691"/>
    </source>
</evidence>
<protein>
    <submittedName>
        <fullName evidence="6">23S rRNA (Uracil(1939)-C(5))-methyltransferase RlmD</fullName>
        <ecNumber evidence="6">2.1.1.190</ecNumber>
    </submittedName>
</protein>
<dbReference type="Proteomes" id="UP000593735">
    <property type="component" value="Chromosome"/>
</dbReference>
<dbReference type="AlphaFoldDB" id="A0A7S7RU59"/>
<dbReference type="GO" id="GO:0070475">
    <property type="term" value="P:rRNA base methylation"/>
    <property type="evidence" value="ECO:0007669"/>
    <property type="project" value="TreeGrafter"/>
</dbReference>
<dbReference type="PROSITE" id="PS01230">
    <property type="entry name" value="TRMA_1"/>
    <property type="match status" value="1"/>
</dbReference>
<feature type="binding site" evidence="4">
    <location>
        <position position="373"/>
    </location>
    <ligand>
        <name>S-adenosyl-L-methionine</name>
        <dbReference type="ChEBI" id="CHEBI:59789"/>
    </ligand>
</feature>
<keyword evidence="7" id="KW-1185">Reference proteome</keyword>
<dbReference type="InterPro" id="IPR012340">
    <property type="entry name" value="NA-bd_OB-fold"/>
</dbReference>
<dbReference type="PROSITE" id="PS01231">
    <property type="entry name" value="TRMA_2"/>
    <property type="match status" value="1"/>
</dbReference>
<proteinExistence type="inferred from homology"/>
<dbReference type="InterPro" id="IPR030391">
    <property type="entry name" value="MeTrfase_TrmA_CS"/>
</dbReference>
<reference evidence="6 7" key="1">
    <citation type="submission" date="2020-10" db="EMBL/GenBank/DDBJ databases">
        <title>Olsenella immobilis sp.nov., isolated from the mud in a fermentation cellar used for the production of Chinese strong-flavoured liquor.</title>
        <authorList>
            <person name="Lu L."/>
        </authorList>
    </citation>
    <scope>NUCLEOTIDE SEQUENCE [LARGE SCALE GENOMIC DNA]</scope>
    <source>
        <strain evidence="6 7">LZLJ-2</strain>
    </source>
</reference>
<evidence type="ECO:0000256" key="2">
    <source>
        <dbReference type="ARBA" id="ARBA00022679"/>
    </source>
</evidence>
<sequence>MTEPQTLELTAERMTYGADSVTHDADGRAVFLSGAVTGDRVRAVVDKLSERWAHARVTEVLEASPDRVTPDCPYAGVCGGCPWAQLAYPAQAEAKRASVVDALARIGHLGLEHAEKLVAPLVSPSEPWGYRNKIELGVGRTRGGKVILGMHGAGEGGLVRVKSCMLLDRTHAGAARSVAGAVAFLSNSHGLDLERVGIRVSRRTKDVEVALWDRPGSFPRAQAAKILADAERPTSVVRVLQKGPAKARRIAGVECLSGAGSWGELVGEERMRVSAPSFFQVNTRGAEKLVELVLEALDPQKDEEAMDLYCGAGTFTVPLARRAGFVSAVESYGPAVRDLRRNLEIAGTDNVDPIGGDAGREFPDAEADVIVVDPPRAGLAADVVERLSAQPARAIAYVSCDPATLARDLARFEATGTFSPVRVTPVDLFPQTFHVETVTLLSKATRGAGTYQVRTL</sequence>
<dbReference type="GO" id="GO:0070041">
    <property type="term" value="F:rRNA (uridine-C5-)-methyltransferase activity"/>
    <property type="evidence" value="ECO:0007669"/>
    <property type="project" value="TreeGrafter"/>
</dbReference>
<dbReference type="NCBIfam" id="TIGR00479">
    <property type="entry name" value="rumA"/>
    <property type="match status" value="1"/>
</dbReference>
<evidence type="ECO:0000313" key="7">
    <source>
        <dbReference type="Proteomes" id="UP000593735"/>
    </source>
</evidence>
<dbReference type="Gene3D" id="2.40.50.140">
    <property type="entry name" value="Nucleic acid-binding proteins"/>
    <property type="match status" value="1"/>
</dbReference>